<evidence type="ECO:0000313" key="1">
    <source>
        <dbReference type="EMBL" id="PRQ24336.1"/>
    </source>
</evidence>
<evidence type="ECO:0000313" key="2">
    <source>
        <dbReference type="Proteomes" id="UP000238479"/>
    </source>
</evidence>
<keyword evidence="2" id="KW-1185">Reference proteome</keyword>
<sequence>MAIYPDEFPSNPIHSIKPNIHRCWQKRKKHVFSLFDDMNAHYPSITDVFVFFIVFFRCS</sequence>
<comment type="caution">
    <text evidence="1">The sequence shown here is derived from an EMBL/GenBank/DDBJ whole genome shotgun (WGS) entry which is preliminary data.</text>
</comment>
<organism evidence="1 2">
    <name type="scientific">Rosa chinensis</name>
    <name type="common">China rose</name>
    <dbReference type="NCBI Taxonomy" id="74649"/>
    <lineage>
        <taxon>Eukaryota</taxon>
        <taxon>Viridiplantae</taxon>
        <taxon>Streptophyta</taxon>
        <taxon>Embryophyta</taxon>
        <taxon>Tracheophyta</taxon>
        <taxon>Spermatophyta</taxon>
        <taxon>Magnoliopsida</taxon>
        <taxon>eudicotyledons</taxon>
        <taxon>Gunneridae</taxon>
        <taxon>Pentapetalae</taxon>
        <taxon>rosids</taxon>
        <taxon>fabids</taxon>
        <taxon>Rosales</taxon>
        <taxon>Rosaceae</taxon>
        <taxon>Rosoideae</taxon>
        <taxon>Rosoideae incertae sedis</taxon>
        <taxon>Rosa</taxon>
    </lineage>
</organism>
<dbReference type="Gramene" id="PRQ24336">
    <property type="protein sequence ID" value="PRQ24336"/>
    <property type="gene ID" value="RchiOBHm_Chr6g0271291"/>
</dbReference>
<protein>
    <submittedName>
        <fullName evidence="1">Uncharacterized protein</fullName>
    </submittedName>
</protein>
<accession>A0A2P6PR03</accession>
<dbReference type="Proteomes" id="UP000238479">
    <property type="component" value="Chromosome 6"/>
</dbReference>
<name>A0A2P6PR03_ROSCH</name>
<dbReference type="EMBL" id="PDCK01000044">
    <property type="protein sequence ID" value="PRQ24336.1"/>
    <property type="molecule type" value="Genomic_DNA"/>
</dbReference>
<gene>
    <name evidence="1" type="ORF">RchiOBHm_Chr6g0271291</name>
</gene>
<proteinExistence type="predicted"/>
<dbReference type="AlphaFoldDB" id="A0A2P6PR03"/>
<reference evidence="1 2" key="1">
    <citation type="journal article" date="2018" name="Nat. Genet.">
        <title>The Rosa genome provides new insights in the design of modern roses.</title>
        <authorList>
            <person name="Bendahmane M."/>
        </authorList>
    </citation>
    <scope>NUCLEOTIDE SEQUENCE [LARGE SCALE GENOMIC DNA]</scope>
    <source>
        <strain evidence="2">cv. Old Blush</strain>
    </source>
</reference>